<dbReference type="InterPro" id="IPR029063">
    <property type="entry name" value="SAM-dependent_MTases_sf"/>
</dbReference>
<evidence type="ECO:0000313" key="6">
    <source>
        <dbReference type="Proteomes" id="UP000622890"/>
    </source>
</evidence>
<name>A0A934STE6_9BURK</name>
<dbReference type="CDD" id="cd02440">
    <property type="entry name" value="AdoMet_MTases"/>
    <property type="match status" value="1"/>
</dbReference>
<accession>A0A934STE6</accession>
<dbReference type="PANTHER" id="PTHR44942:SF4">
    <property type="entry name" value="METHYLTRANSFERASE TYPE 11 DOMAIN-CONTAINING PROTEIN"/>
    <property type="match status" value="1"/>
</dbReference>
<dbReference type="Proteomes" id="UP000622890">
    <property type="component" value="Unassembled WGS sequence"/>
</dbReference>
<evidence type="ECO:0000256" key="3">
    <source>
        <dbReference type="ARBA" id="ARBA00022679"/>
    </source>
</evidence>
<keyword evidence="6" id="KW-1185">Reference proteome</keyword>
<proteinExistence type="inferred from homology"/>
<keyword evidence="2 5" id="KW-0489">Methyltransferase</keyword>
<evidence type="ECO:0000259" key="4">
    <source>
        <dbReference type="Pfam" id="PF08241"/>
    </source>
</evidence>
<organism evidence="5 6">
    <name type="scientific">Noviherbaspirillum pedocola</name>
    <dbReference type="NCBI Taxonomy" id="2801341"/>
    <lineage>
        <taxon>Bacteria</taxon>
        <taxon>Pseudomonadati</taxon>
        <taxon>Pseudomonadota</taxon>
        <taxon>Betaproteobacteria</taxon>
        <taxon>Burkholderiales</taxon>
        <taxon>Oxalobacteraceae</taxon>
        <taxon>Noviherbaspirillum</taxon>
    </lineage>
</organism>
<dbReference type="InterPro" id="IPR013216">
    <property type="entry name" value="Methyltransf_11"/>
</dbReference>
<dbReference type="Gene3D" id="3.40.50.150">
    <property type="entry name" value="Vaccinia Virus protein VP39"/>
    <property type="match status" value="1"/>
</dbReference>
<dbReference type="Pfam" id="PF08241">
    <property type="entry name" value="Methyltransf_11"/>
    <property type="match status" value="1"/>
</dbReference>
<evidence type="ECO:0000256" key="1">
    <source>
        <dbReference type="ARBA" id="ARBA00008361"/>
    </source>
</evidence>
<protein>
    <submittedName>
        <fullName evidence="5">Class I SAM-dependent methyltransferase</fullName>
    </submittedName>
</protein>
<evidence type="ECO:0000313" key="5">
    <source>
        <dbReference type="EMBL" id="MBK4735169.1"/>
    </source>
</evidence>
<dbReference type="GO" id="GO:0008757">
    <property type="term" value="F:S-adenosylmethionine-dependent methyltransferase activity"/>
    <property type="evidence" value="ECO:0007669"/>
    <property type="project" value="InterPro"/>
</dbReference>
<dbReference type="EMBL" id="JAEPBG010000004">
    <property type="protein sequence ID" value="MBK4735169.1"/>
    <property type="molecule type" value="Genomic_DNA"/>
</dbReference>
<evidence type="ECO:0000256" key="2">
    <source>
        <dbReference type="ARBA" id="ARBA00022603"/>
    </source>
</evidence>
<comment type="similarity">
    <text evidence="1">Belongs to the methyltransferase superfamily.</text>
</comment>
<dbReference type="AlphaFoldDB" id="A0A934STE6"/>
<dbReference type="SUPFAM" id="SSF53335">
    <property type="entry name" value="S-adenosyl-L-methionine-dependent methyltransferases"/>
    <property type="match status" value="1"/>
</dbReference>
<dbReference type="PANTHER" id="PTHR44942">
    <property type="entry name" value="METHYLTRANSF_11 DOMAIN-CONTAINING PROTEIN"/>
    <property type="match status" value="1"/>
</dbReference>
<reference evidence="5" key="1">
    <citation type="submission" date="2021-01" db="EMBL/GenBank/DDBJ databases">
        <title>Genome sequence of strain Noviherbaspirillum sp. DKR-6.</title>
        <authorList>
            <person name="Chaudhary D.K."/>
        </authorList>
    </citation>
    <scope>NUCLEOTIDE SEQUENCE</scope>
    <source>
        <strain evidence="5">DKR-6</strain>
    </source>
</reference>
<comment type="caution">
    <text evidence="5">The sequence shown here is derived from an EMBL/GenBank/DDBJ whole genome shotgun (WGS) entry which is preliminary data.</text>
</comment>
<dbReference type="InterPro" id="IPR051052">
    <property type="entry name" value="Diverse_substrate_MTase"/>
</dbReference>
<keyword evidence="3" id="KW-0808">Transferase</keyword>
<gene>
    <name evidence="5" type="ORF">JJB74_11155</name>
</gene>
<sequence length="252" mass="29141">MEREVTSYFDENSDLYQKARPHYPPAFIRWLAQQCRHHDRVWDAACGNGQAAIDLREHFAAVEASDVSSAQIDTAPPLDRVRFSVQSSERTEFDDAAFDAVCVAQALHWFDLDKFWPEALRLLKPDGVFAAWGYGWPQLPLRLAALLQETLLNVIAPYWAPQNRLLWAGYQGIALPSPFMRIDAPPFDMAVEWDVEQLFMYLHSWSATRKCMEEQGDAFFRRSHERLREQWGEPRKLRLALDLHVIAARKPA</sequence>
<dbReference type="GO" id="GO:0032259">
    <property type="term" value="P:methylation"/>
    <property type="evidence" value="ECO:0007669"/>
    <property type="project" value="UniProtKB-KW"/>
</dbReference>
<dbReference type="RefSeq" id="WP_200591954.1">
    <property type="nucleotide sequence ID" value="NZ_JAEPBG010000004.1"/>
</dbReference>
<feature type="domain" description="Methyltransferase type 11" evidence="4">
    <location>
        <begin position="43"/>
        <end position="130"/>
    </location>
</feature>